<gene>
    <name evidence="1" type="ORF">C2857_004946</name>
</gene>
<evidence type="ECO:0000313" key="1">
    <source>
        <dbReference type="EMBL" id="QPG96666.1"/>
    </source>
</evidence>
<sequence length="102" mass="10924">MFTMDAYGPMYAASASGAMMLSRYLLSAAFPLFAPGFIAVAISPIPCCFWWKQIVQVNNLVVEPAIAKPGQVHIQCQRLSAAVIGHITENRRTTAAGSQGPP</sequence>
<protein>
    <submittedName>
        <fullName evidence="1">Uncharacterized protein</fullName>
    </submittedName>
</protein>
<proteinExistence type="predicted"/>
<dbReference type="AlphaFoldDB" id="A0A7S9KPC1"/>
<dbReference type="EMBL" id="CP031386">
    <property type="protein sequence ID" value="QPG96666.1"/>
    <property type="molecule type" value="Genomic_DNA"/>
</dbReference>
<dbReference type="OrthoDB" id="3357846at2759"/>
<accession>A0A7S9KPC1</accession>
<dbReference type="Proteomes" id="UP000594364">
    <property type="component" value="Chromosome 2"/>
</dbReference>
<keyword evidence="2" id="KW-1185">Reference proteome</keyword>
<reference evidence="1 2" key="1">
    <citation type="journal article" date="2018" name="PLoS Genet.">
        <title>Repeat elements organise 3D genome structure and mediate transcription in the filamentous fungus Epichloe festucae.</title>
        <authorList>
            <person name="Winter D.J."/>
            <person name="Ganley A.R.D."/>
            <person name="Young C.A."/>
            <person name="Liachko I."/>
            <person name="Schardl C.L."/>
            <person name="Dupont P.Y."/>
            <person name="Berry D."/>
            <person name="Ram A."/>
            <person name="Scott B."/>
            <person name="Cox M.P."/>
        </authorList>
    </citation>
    <scope>NUCLEOTIDE SEQUENCE [LARGE SCALE GENOMIC DNA]</scope>
    <source>
        <strain evidence="1 2">Fl1</strain>
    </source>
</reference>
<organism evidence="1 2">
    <name type="scientific">Epichloe festucae (strain Fl1)</name>
    <dbReference type="NCBI Taxonomy" id="877507"/>
    <lineage>
        <taxon>Eukaryota</taxon>
        <taxon>Fungi</taxon>
        <taxon>Dikarya</taxon>
        <taxon>Ascomycota</taxon>
        <taxon>Pezizomycotina</taxon>
        <taxon>Sordariomycetes</taxon>
        <taxon>Hypocreomycetidae</taxon>
        <taxon>Hypocreales</taxon>
        <taxon>Clavicipitaceae</taxon>
        <taxon>Epichloe</taxon>
    </lineage>
</organism>
<evidence type="ECO:0000313" key="2">
    <source>
        <dbReference type="Proteomes" id="UP000594364"/>
    </source>
</evidence>
<name>A0A7S9KPC1_EPIFF</name>